<organism evidence="2 3">
    <name type="scientific">Frondihabitans australicus</name>
    <dbReference type="NCBI Taxonomy" id="386892"/>
    <lineage>
        <taxon>Bacteria</taxon>
        <taxon>Bacillati</taxon>
        <taxon>Actinomycetota</taxon>
        <taxon>Actinomycetes</taxon>
        <taxon>Micrococcales</taxon>
        <taxon>Microbacteriaceae</taxon>
        <taxon>Frondihabitans</taxon>
    </lineage>
</organism>
<protein>
    <submittedName>
        <fullName evidence="2">Uncharacterized protein</fullName>
    </submittedName>
</protein>
<comment type="caution">
    <text evidence="2">The sequence shown here is derived from an EMBL/GenBank/DDBJ whole genome shotgun (WGS) entry which is preliminary data.</text>
</comment>
<name>A0A495IEW2_9MICO</name>
<dbReference type="Proteomes" id="UP000280008">
    <property type="component" value="Unassembled WGS sequence"/>
</dbReference>
<evidence type="ECO:0000313" key="2">
    <source>
        <dbReference type="EMBL" id="RKR74534.1"/>
    </source>
</evidence>
<gene>
    <name evidence="2" type="ORF">C8E83_1653</name>
</gene>
<dbReference type="RefSeq" id="WP_121369284.1">
    <property type="nucleotide sequence ID" value="NZ_RBKS01000001.1"/>
</dbReference>
<keyword evidence="3" id="KW-1185">Reference proteome</keyword>
<keyword evidence="1" id="KW-0472">Membrane</keyword>
<feature type="transmembrane region" description="Helical" evidence="1">
    <location>
        <begin position="6"/>
        <end position="27"/>
    </location>
</feature>
<dbReference type="AlphaFoldDB" id="A0A495IEW2"/>
<reference evidence="2 3" key="1">
    <citation type="submission" date="2018-10" db="EMBL/GenBank/DDBJ databases">
        <title>Sequencing the genomes of 1000 actinobacteria strains.</title>
        <authorList>
            <person name="Klenk H.-P."/>
        </authorList>
    </citation>
    <scope>NUCLEOTIDE SEQUENCE [LARGE SCALE GENOMIC DNA]</scope>
    <source>
        <strain evidence="2 3">DSM 17894</strain>
    </source>
</reference>
<evidence type="ECO:0000256" key="1">
    <source>
        <dbReference type="SAM" id="Phobius"/>
    </source>
</evidence>
<feature type="transmembrane region" description="Helical" evidence="1">
    <location>
        <begin position="39"/>
        <end position="64"/>
    </location>
</feature>
<evidence type="ECO:0000313" key="3">
    <source>
        <dbReference type="Proteomes" id="UP000280008"/>
    </source>
</evidence>
<proteinExistence type="predicted"/>
<dbReference type="EMBL" id="RBKS01000001">
    <property type="protein sequence ID" value="RKR74534.1"/>
    <property type="molecule type" value="Genomic_DNA"/>
</dbReference>
<sequence>MIDWLAFVIVALVSVIAAAVVVVLFAGGLRLLAVEGSPTWARVCAVVCFAVSAAGALFGIWLIIPQFHGG</sequence>
<accession>A0A495IEW2</accession>
<keyword evidence="1" id="KW-0812">Transmembrane</keyword>
<keyword evidence="1" id="KW-1133">Transmembrane helix</keyword>